<feature type="transmembrane region" description="Helical" evidence="1">
    <location>
        <begin position="21"/>
        <end position="46"/>
    </location>
</feature>
<dbReference type="AlphaFoldDB" id="A0A1I2M8U9"/>
<feature type="transmembrane region" description="Helical" evidence="1">
    <location>
        <begin position="178"/>
        <end position="196"/>
    </location>
</feature>
<dbReference type="STRING" id="35752.SAMN05421541_12728"/>
<feature type="transmembrane region" description="Helical" evidence="1">
    <location>
        <begin position="233"/>
        <end position="253"/>
    </location>
</feature>
<dbReference type="EMBL" id="FONV01000027">
    <property type="protein sequence ID" value="SFF87340.1"/>
    <property type="molecule type" value="Genomic_DNA"/>
</dbReference>
<feature type="transmembrane region" description="Helical" evidence="1">
    <location>
        <begin position="66"/>
        <end position="86"/>
    </location>
</feature>
<accession>A0A1I2M8U9</accession>
<name>A0A1I2M8U9_9ACTN</name>
<keyword evidence="1" id="KW-0812">Transmembrane</keyword>
<sequence length="257" mass="26283">MTAAHRVTFARVARAEWGKLITLRSTWATLATAALITVGLAVAININVYRTAGAEVSPRALTAQTFLGVDVTSLILGVFGILMITGEYGSGLIRATFAAVPRRTPVLLAKAVVLVAAGFPATLAACAAAMLAGRALLPAGQHADIPTRALLGAAAAPVVLALIGLGIGALVRHTAAAITVYVLALLVLPAILQPALPGHLADDVVRYVPVAAAQALYAVDTGNPFRMLAPGPALLTVTVWTVLALAAGGAMLWRRDP</sequence>
<dbReference type="PANTHER" id="PTHR37305:SF1">
    <property type="entry name" value="MEMBRANE PROTEIN"/>
    <property type="match status" value="1"/>
</dbReference>
<keyword evidence="1" id="KW-1133">Transmembrane helix</keyword>
<dbReference type="GO" id="GO:0140359">
    <property type="term" value="F:ABC-type transporter activity"/>
    <property type="evidence" value="ECO:0007669"/>
    <property type="project" value="InterPro"/>
</dbReference>
<evidence type="ECO:0000313" key="2">
    <source>
        <dbReference type="EMBL" id="SFF87340.1"/>
    </source>
</evidence>
<dbReference type="PANTHER" id="PTHR37305">
    <property type="entry name" value="INTEGRAL MEMBRANE PROTEIN-RELATED"/>
    <property type="match status" value="1"/>
</dbReference>
<dbReference type="OrthoDB" id="3297477at2"/>
<protein>
    <submittedName>
        <fullName evidence="2">ABC-2 family transporter protein</fullName>
    </submittedName>
</protein>
<reference evidence="2 3" key="1">
    <citation type="submission" date="2016-10" db="EMBL/GenBank/DDBJ databases">
        <authorList>
            <person name="de Groot N.N."/>
        </authorList>
    </citation>
    <scope>NUCLEOTIDE SEQUENCE [LARGE SCALE GENOMIC DNA]</scope>
    <source>
        <strain evidence="2 3">DSM 43019</strain>
    </source>
</reference>
<gene>
    <name evidence="2" type="ORF">SAMN05421541_12728</name>
</gene>
<dbReference type="RefSeq" id="WP_093621834.1">
    <property type="nucleotide sequence ID" value="NZ_BOMT01000108.1"/>
</dbReference>
<feature type="transmembrane region" description="Helical" evidence="1">
    <location>
        <begin position="107"/>
        <end position="137"/>
    </location>
</feature>
<evidence type="ECO:0000313" key="3">
    <source>
        <dbReference type="Proteomes" id="UP000199645"/>
    </source>
</evidence>
<feature type="transmembrane region" description="Helical" evidence="1">
    <location>
        <begin position="149"/>
        <end position="171"/>
    </location>
</feature>
<keyword evidence="3" id="KW-1185">Reference proteome</keyword>
<dbReference type="Proteomes" id="UP000199645">
    <property type="component" value="Unassembled WGS sequence"/>
</dbReference>
<organism evidence="2 3">
    <name type="scientific">Actinoplanes philippinensis</name>
    <dbReference type="NCBI Taxonomy" id="35752"/>
    <lineage>
        <taxon>Bacteria</taxon>
        <taxon>Bacillati</taxon>
        <taxon>Actinomycetota</taxon>
        <taxon>Actinomycetes</taxon>
        <taxon>Micromonosporales</taxon>
        <taxon>Micromonosporaceae</taxon>
        <taxon>Actinoplanes</taxon>
    </lineage>
</organism>
<proteinExistence type="predicted"/>
<keyword evidence="1" id="KW-0472">Membrane</keyword>
<evidence type="ECO:0000256" key="1">
    <source>
        <dbReference type="SAM" id="Phobius"/>
    </source>
</evidence>
<dbReference type="GO" id="GO:0005886">
    <property type="term" value="C:plasma membrane"/>
    <property type="evidence" value="ECO:0007669"/>
    <property type="project" value="UniProtKB-SubCell"/>
</dbReference>